<proteinExistence type="predicted"/>
<evidence type="ECO:0000259" key="2">
    <source>
        <dbReference type="Pfam" id="PF07883"/>
    </source>
</evidence>
<dbReference type="RefSeq" id="WP_083462871.1">
    <property type="nucleotide sequence ID" value="NZ_BMOF01000063.1"/>
</dbReference>
<protein>
    <recommendedName>
        <fullName evidence="2">Cupin type-2 domain-containing protein</fullName>
    </recommendedName>
</protein>
<dbReference type="PANTHER" id="PTHR35848">
    <property type="entry name" value="OXALATE-BINDING PROTEIN"/>
    <property type="match status" value="1"/>
</dbReference>
<dbReference type="InterPro" id="IPR013096">
    <property type="entry name" value="Cupin_2"/>
</dbReference>
<dbReference type="EMBL" id="BMOF01000063">
    <property type="protein sequence ID" value="GGK07453.1"/>
    <property type="molecule type" value="Genomic_DNA"/>
</dbReference>
<dbReference type="GO" id="GO:0046872">
    <property type="term" value="F:metal ion binding"/>
    <property type="evidence" value="ECO:0007669"/>
    <property type="project" value="UniProtKB-KW"/>
</dbReference>
<comment type="caution">
    <text evidence="3">The sequence shown here is derived from an EMBL/GenBank/DDBJ whole genome shotgun (WGS) entry which is preliminary data.</text>
</comment>
<gene>
    <name evidence="3" type="ORF">GCM10007043_21840</name>
</gene>
<dbReference type="Gene3D" id="2.60.120.10">
    <property type="entry name" value="Jelly Rolls"/>
    <property type="match status" value="1"/>
</dbReference>
<dbReference type="InterPro" id="IPR051610">
    <property type="entry name" value="GPI/OXD"/>
</dbReference>
<dbReference type="Pfam" id="PF07883">
    <property type="entry name" value="Cupin_2"/>
    <property type="match status" value="1"/>
</dbReference>
<dbReference type="Proteomes" id="UP000637720">
    <property type="component" value="Unassembled WGS sequence"/>
</dbReference>
<keyword evidence="4" id="KW-1185">Reference proteome</keyword>
<reference evidence="3" key="1">
    <citation type="journal article" date="2014" name="Int. J. Syst. Evol. Microbiol.">
        <title>Complete genome sequence of Corynebacterium casei LMG S-19264T (=DSM 44701T), isolated from a smear-ripened cheese.</title>
        <authorList>
            <consortium name="US DOE Joint Genome Institute (JGI-PGF)"/>
            <person name="Walter F."/>
            <person name="Albersmeier A."/>
            <person name="Kalinowski J."/>
            <person name="Ruckert C."/>
        </authorList>
    </citation>
    <scope>NUCLEOTIDE SEQUENCE</scope>
    <source>
        <strain evidence="3">JCM 14719</strain>
    </source>
</reference>
<reference evidence="3" key="2">
    <citation type="submission" date="2020-09" db="EMBL/GenBank/DDBJ databases">
        <authorList>
            <person name="Sun Q."/>
            <person name="Ohkuma M."/>
        </authorList>
    </citation>
    <scope>NUCLEOTIDE SEQUENCE</scope>
    <source>
        <strain evidence="3">JCM 14719</strain>
    </source>
</reference>
<dbReference type="InterPro" id="IPR014710">
    <property type="entry name" value="RmlC-like_jellyroll"/>
</dbReference>
<dbReference type="PANTHER" id="PTHR35848:SF6">
    <property type="entry name" value="CUPIN TYPE-2 DOMAIN-CONTAINING PROTEIN"/>
    <property type="match status" value="1"/>
</dbReference>
<dbReference type="AlphaFoldDB" id="A0A8J3BB03"/>
<evidence type="ECO:0000313" key="3">
    <source>
        <dbReference type="EMBL" id="GGK07453.1"/>
    </source>
</evidence>
<feature type="domain" description="Cupin type-2" evidence="2">
    <location>
        <begin position="36"/>
        <end position="105"/>
    </location>
</feature>
<dbReference type="SUPFAM" id="SSF51182">
    <property type="entry name" value="RmlC-like cupins"/>
    <property type="match status" value="1"/>
</dbReference>
<organism evidence="3 4">
    <name type="scientific">Calditerricola satsumensis</name>
    <dbReference type="NCBI Taxonomy" id="373054"/>
    <lineage>
        <taxon>Bacteria</taxon>
        <taxon>Bacillati</taxon>
        <taxon>Bacillota</taxon>
        <taxon>Bacilli</taxon>
        <taxon>Bacillales</taxon>
        <taxon>Bacillaceae</taxon>
        <taxon>Calditerricola</taxon>
    </lineage>
</organism>
<sequence>MMRIARKPEKDADAPVTTLFAEGDVPGGRASFGIAVLSPGDRIPASGVSVHDDCDEYSYVVKGTALVHVQGETVRLHPGDGLLIPAGAAHWARNDGSEPLEIVWALVRR</sequence>
<keyword evidence="1" id="KW-0479">Metal-binding</keyword>
<evidence type="ECO:0000256" key="1">
    <source>
        <dbReference type="ARBA" id="ARBA00022723"/>
    </source>
</evidence>
<name>A0A8J3BB03_9BACI</name>
<evidence type="ECO:0000313" key="4">
    <source>
        <dbReference type="Proteomes" id="UP000637720"/>
    </source>
</evidence>
<dbReference type="InterPro" id="IPR011051">
    <property type="entry name" value="RmlC_Cupin_sf"/>
</dbReference>
<accession>A0A8J3BB03</accession>